<feature type="coiled-coil region" evidence="1">
    <location>
        <begin position="193"/>
        <end position="220"/>
    </location>
</feature>
<dbReference type="EMBL" id="PVWQ01000012">
    <property type="protein sequence ID" value="RDW67119.1"/>
    <property type="molecule type" value="Genomic_DNA"/>
</dbReference>
<evidence type="ECO:0000313" key="3">
    <source>
        <dbReference type="EMBL" id="RDW67119.1"/>
    </source>
</evidence>
<feature type="region of interest" description="Disordered" evidence="2">
    <location>
        <begin position="97"/>
        <end position="158"/>
    </location>
</feature>
<protein>
    <submittedName>
        <fullName evidence="3">Uncharacterized protein</fullName>
    </submittedName>
</protein>
<dbReference type="OrthoDB" id="4160836at2759"/>
<evidence type="ECO:0000256" key="2">
    <source>
        <dbReference type="SAM" id="MobiDB-lite"/>
    </source>
</evidence>
<dbReference type="AlphaFoldDB" id="A0A3D8QZB1"/>
<name>A0A3D8QZB1_9EURO</name>
<reference evidence="3 4" key="1">
    <citation type="journal article" date="2018" name="IMA Fungus">
        <title>IMA Genome-F 9: Draft genome sequence of Annulohypoxylon stygium, Aspergillus mulundensis, Berkeleyomyces basicola (syn. Thielaviopsis basicola), Ceratocystis smalleyi, two Cercospora beticola strains, Coleophoma cylindrospora, Fusarium fracticaudum, Phialophora cf. hyalina, and Morchella septimelata.</title>
        <authorList>
            <person name="Wingfield B.D."/>
            <person name="Bills G.F."/>
            <person name="Dong Y."/>
            <person name="Huang W."/>
            <person name="Nel W.J."/>
            <person name="Swalarsk-Parry B.S."/>
            <person name="Vaghefi N."/>
            <person name="Wilken P.M."/>
            <person name="An Z."/>
            <person name="de Beer Z.W."/>
            <person name="De Vos L."/>
            <person name="Chen L."/>
            <person name="Duong T.A."/>
            <person name="Gao Y."/>
            <person name="Hammerbacher A."/>
            <person name="Kikkert J.R."/>
            <person name="Li Y."/>
            <person name="Li H."/>
            <person name="Li K."/>
            <person name="Li Q."/>
            <person name="Liu X."/>
            <person name="Ma X."/>
            <person name="Naidoo K."/>
            <person name="Pethybridge S.J."/>
            <person name="Sun J."/>
            <person name="Steenkamp E.T."/>
            <person name="van der Nest M.A."/>
            <person name="van Wyk S."/>
            <person name="Wingfield M.J."/>
            <person name="Xiong C."/>
            <person name="Yue Q."/>
            <person name="Zhang X."/>
        </authorList>
    </citation>
    <scope>NUCLEOTIDE SEQUENCE [LARGE SCALE GENOMIC DNA]</scope>
    <source>
        <strain evidence="3 4">DSM 5745</strain>
    </source>
</reference>
<keyword evidence="1" id="KW-0175">Coiled coil</keyword>
<dbReference type="Proteomes" id="UP000256690">
    <property type="component" value="Unassembled WGS sequence"/>
</dbReference>
<feature type="region of interest" description="Disordered" evidence="2">
    <location>
        <begin position="263"/>
        <end position="283"/>
    </location>
</feature>
<dbReference type="GeneID" id="38119355"/>
<comment type="caution">
    <text evidence="3">The sequence shown here is derived from an EMBL/GenBank/DDBJ whole genome shotgun (WGS) entry which is preliminary data.</text>
</comment>
<gene>
    <name evidence="3" type="ORF">DSM5745_08985</name>
</gene>
<dbReference type="RefSeq" id="XP_026600087.1">
    <property type="nucleotide sequence ID" value="XM_026751001.1"/>
</dbReference>
<organism evidence="3 4">
    <name type="scientific">Aspergillus mulundensis</name>
    <dbReference type="NCBI Taxonomy" id="1810919"/>
    <lineage>
        <taxon>Eukaryota</taxon>
        <taxon>Fungi</taxon>
        <taxon>Dikarya</taxon>
        <taxon>Ascomycota</taxon>
        <taxon>Pezizomycotina</taxon>
        <taxon>Eurotiomycetes</taxon>
        <taxon>Eurotiomycetidae</taxon>
        <taxon>Eurotiales</taxon>
        <taxon>Aspergillaceae</taxon>
        <taxon>Aspergillus</taxon>
        <taxon>Aspergillus subgen. Nidulantes</taxon>
    </lineage>
</organism>
<sequence>MRAFGLRDRKALRPSITLTASPSGSLNLSQQSQSPLPFASQRSSGLGAFAAPPRRVSKRISASDFMFQSPSTSQEIGLSQNTPEDQLASELGSVTGLDMHEDVSPPSGFDEPDLPPTPTQLGLEPPPGRPKGLLSSSPSMQHGKWGKRRATGDLETSPSKLRTVDYGSELENFAVTTTDVLFPQSVVKKRKLKREVSIELESLKQDIAKIEGLCDKLKQNGEEIEPYLDNISSLLISTDPSQANPDTHHTTISSFISTLLPFSTKRPSKPRQTSPDLNPFDLGQSAHSDPYLTALAPLRITASVNSITKSDSGTFLERHQITLSASSPFPSNFYKARVSYETNPETQSVISLAASVEGTGLAYLQQWINKRLESPLGRLDVSGLCWGINRYWEALLSRAQFWAQMEAQHSTLIPGRSKSSDSVDNEFINREILTTSDIRRILPHLERTSMPFESKQNALGALLSCEITINDWTGEPELTPTICASTFGFDSSSNEKVEQESKKLFQAVLTENTKQQSRTAGGSDPQAIVTATHCVLDALFGAQNGKHKL</sequence>
<keyword evidence="4" id="KW-1185">Reference proteome</keyword>
<feature type="compositionally biased region" description="Pro residues" evidence="2">
    <location>
        <begin position="114"/>
        <end position="129"/>
    </location>
</feature>
<evidence type="ECO:0000313" key="4">
    <source>
        <dbReference type="Proteomes" id="UP000256690"/>
    </source>
</evidence>
<feature type="region of interest" description="Disordered" evidence="2">
    <location>
        <begin position="15"/>
        <end position="55"/>
    </location>
</feature>
<accession>A0A3D8QZB1</accession>
<proteinExistence type="predicted"/>
<feature type="compositionally biased region" description="Low complexity" evidence="2">
    <location>
        <begin position="21"/>
        <end position="37"/>
    </location>
</feature>
<evidence type="ECO:0000256" key="1">
    <source>
        <dbReference type="SAM" id="Coils"/>
    </source>
</evidence>
<dbReference type="STRING" id="1810919.A0A3D8QZB1"/>